<evidence type="ECO:0000259" key="1">
    <source>
        <dbReference type="Pfam" id="PF01593"/>
    </source>
</evidence>
<dbReference type="Gene3D" id="3.50.50.60">
    <property type="entry name" value="FAD/NAD(P)-binding domain"/>
    <property type="match status" value="1"/>
</dbReference>
<evidence type="ECO:0000313" key="3">
    <source>
        <dbReference type="Proteomes" id="UP000694866"/>
    </source>
</evidence>
<gene>
    <name evidence="2" type="primary">Paox_1</name>
    <name evidence="4" type="synonym">LOC105273513</name>
    <name evidence="2" type="ORF">g.16489</name>
</gene>
<dbReference type="SUPFAM" id="SSF54373">
    <property type="entry name" value="FAD-linked reductases, C-terminal domain"/>
    <property type="match status" value="1"/>
</dbReference>
<dbReference type="OrthoDB" id="2219495at2759"/>
<dbReference type="Pfam" id="PF01593">
    <property type="entry name" value="Amino_oxidase"/>
    <property type="match status" value="1"/>
</dbReference>
<accession>A0A9R1TS00</accession>
<dbReference type="InterPro" id="IPR036188">
    <property type="entry name" value="FAD/NAD-bd_sf"/>
</dbReference>
<dbReference type="GO" id="GO:0046592">
    <property type="term" value="F:polyamine oxidase activity"/>
    <property type="evidence" value="ECO:0007669"/>
    <property type="project" value="TreeGrafter"/>
</dbReference>
<dbReference type="SUPFAM" id="SSF51905">
    <property type="entry name" value="FAD/NAD(P)-binding domain"/>
    <property type="match status" value="1"/>
</dbReference>
<protein>
    <submittedName>
        <fullName evidence="2">Paox_1 protein</fullName>
    </submittedName>
    <submittedName>
        <fullName evidence="4">Peroxisomal N(1)-acetyl-spermine/spermidine oxidase</fullName>
    </submittedName>
</protein>
<dbReference type="Gene3D" id="3.90.660.10">
    <property type="match status" value="1"/>
</dbReference>
<dbReference type="PANTHER" id="PTHR10742">
    <property type="entry name" value="FLAVIN MONOAMINE OXIDASE"/>
    <property type="match status" value="1"/>
</dbReference>
<evidence type="ECO:0000313" key="4">
    <source>
        <dbReference type="RefSeq" id="XP_011314302.1"/>
    </source>
</evidence>
<dbReference type="EMBL" id="GBYB01001120">
    <property type="protein sequence ID" value="JAG70887.1"/>
    <property type="molecule type" value="Transcribed_RNA"/>
</dbReference>
<dbReference type="RefSeq" id="XP_011314302.1">
    <property type="nucleotide sequence ID" value="XM_011316000.1"/>
</dbReference>
<reference evidence="2" key="1">
    <citation type="submission" date="2015-01" db="EMBL/GenBank/DDBJ databases">
        <title>Transcriptome Assembly of Fopius arisanus.</title>
        <authorList>
            <person name="Geib S."/>
        </authorList>
    </citation>
    <scope>NUCLEOTIDE SEQUENCE</scope>
</reference>
<proteinExistence type="predicted"/>
<dbReference type="GeneID" id="105273513"/>
<evidence type="ECO:0000313" key="2">
    <source>
        <dbReference type="EMBL" id="JAG70887.1"/>
    </source>
</evidence>
<dbReference type="InterPro" id="IPR050281">
    <property type="entry name" value="Flavin_monoamine_oxidase"/>
</dbReference>
<dbReference type="InterPro" id="IPR002937">
    <property type="entry name" value="Amino_oxidase"/>
</dbReference>
<dbReference type="AlphaFoldDB" id="A0A0C9QZI3"/>
<dbReference type="PANTHER" id="PTHR10742:SF416">
    <property type="entry name" value="SPERMINE OXIDASE"/>
    <property type="match status" value="1"/>
</dbReference>
<organism evidence="2">
    <name type="scientific">Fopius arisanus</name>
    <dbReference type="NCBI Taxonomy" id="64838"/>
    <lineage>
        <taxon>Eukaryota</taxon>
        <taxon>Metazoa</taxon>
        <taxon>Ecdysozoa</taxon>
        <taxon>Arthropoda</taxon>
        <taxon>Hexapoda</taxon>
        <taxon>Insecta</taxon>
        <taxon>Pterygota</taxon>
        <taxon>Neoptera</taxon>
        <taxon>Endopterygota</taxon>
        <taxon>Hymenoptera</taxon>
        <taxon>Apocrita</taxon>
        <taxon>Ichneumonoidea</taxon>
        <taxon>Braconidae</taxon>
        <taxon>Opiinae</taxon>
        <taxon>Fopius</taxon>
    </lineage>
</organism>
<accession>A0A0C9QZI3</accession>
<reference evidence="4" key="2">
    <citation type="submission" date="2025-04" db="UniProtKB">
        <authorList>
            <consortium name="RefSeq"/>
        </authorList>
    </citation>
    <scope>IDENTIFICATION</scope>
    <source>
        <strain evidence="4">USDA-PBARC FA_bdor</strain>
        <tissue evidence="4">Whole organism</tissue>
    </source>
</reference>
<feature type="domain" description="Amine oxidase" evidence="1">
    <location>
        <begin position="69"/>
        <end position="516"/>
    </location>
</feature>
<dbReference type="KEGG" id="fas:105273513"/>
<name>A0A0C9QZI3_9HYME</name>
<dbReference type="Proteomes" id="UP000694866">
    <property type="component" value="Unplaced"/>
</dbReference>
<keyword evidence="3" id="KW-1185">Reference proteome</keyword>
<sequence length="539" mass="59173">MLLARIRLRLWRPHKSITRFLSKEKGSEEVKKTTPSCPQGVKLESCQLDPCMLDPCKPEPTVVIIGAGMAGLSAAHRLVQCGLQNFTILEATDRPGGRIHSCWLGDVVAEMGAAWIEGGCVANPVFTLAAQEGLLKHPVFRPDPTKNLFCTSDGRAIDLPVSITAYHTFKQIEQQAAALFSLGCGRAHGTLLNFIGVRIQQELHNFPEEQRYDAARVMYGMTNLVRCRCGDDLSMVSADQFGSYIEIPGGNVRVPLGYVGVLAPLLRDLPSCSLRYCKPVSCIRWGAVSDACPRAVVKCCDGEEFLADYVIVTVPLGVLKNQHDKLFCPALPADKVEAICKLGYGYVNKIFLEYARPFWVWREGNINLAWSADELSDRCDWVKGVAHIEELPGSQHVLCALVSGREAAEMELCSDEEVVESITRTLRQFTGDPTLPYPSNILRSKWCMDPHFAGAYSYMAMDSTVGHQCDLSNPLPGSCEPIAPILLFAGEATIPGHYSTVHGARLSGIREAERIIQLTKRFGGPPKTPPDDKCKPACP</sequence>